<evidence type="ECO:0000256" key="3">
    <source>
        <dbReference type="ARBA" id="ARBA00022989"/>
    </source>
</evidence>
<gene>
    <name evidence="6" type="ordered locus">Palpr_2930</name>
</gene>
<feature type="transmembrane region" description="Helical" evidence="5">
    <location>
        <begin position="36"/>
        <end position="60"/>
    </location>
</feature>
<keyword evidence="2 5" id="KW-0812">Transmembrane</keyword>
<dbReference type="InterPro" id="IPR032808">
    <property type="entry name" value="DoxX"/>
</dbReference>
<accession>E4T0J5</accession>
<proteinExistence type="predicted"/>
<feature type="transmembrane region" description="Helical" evidence="5">
    <location>
        <begin position="67"/>
        <end position="88"/>
    </location>
</feature>
<dbReference type="KEGG" id="ppn:Palpr_2930"/>
<dbReference type="AlphaFoldDB" id="E4T0J5"/>
<dbReference type="RefSeq" id="WP_013446428.1">
    <property type="nucleotide sequence ID" value="NC_014734.1"/>
</dbReference>
<evidence type="ECO:0000256" key="4">
    <source>
        <dbReference type="ARBA" id="ARBA00023136"/>
    </source>
</evidence>
<sequence>MKKLAFIGRLLFALPFGVMGLNHFLMTDVFIGMMSSFIPGGAFSVLLTGALLILGCILIILNKNLRIVSFGLAGFLFLFIVTIHIPGLFKPDWQISLIELLKDVALMGSAIMIGVFADVFKSDDSIKE</sequence>
<feature type="transmembrane region" description="Helical" evidence="5">
    <location>
        <begin position="100"/>
        <end position="120"/>
    </location>
</feature>
<dbReference type="Pfam" id="PF07681">
    <property type="entry name" value="DoxX"/>
    <property type="match status" value="1"/>
</dbReference>
<name>E4T0J5_PALPW</name>
<organism evidence="6 7">
    <name type="scientific">Paludibacter propionicigenes (strain DSM 17365 / JCM 13257 / WB4)</name>
    <dbReference type="NCBI Taxonomy" id="694427"/>
    <lineage>
        <taxon>Bacteria</taxon>
        <taxon>Pseudomonadati</taxon>
        <taxon>Bacteroidota</taxon>
        <taxon>Bacteroidia</taxon>
        <taxon>Bacteroidales</taxon>
        <taxon>Paludibacteraceae</taxon>
        <taxon>Paludibacter</taxon>
    </lineage>
</organism>
<dbReference type="EMBL" id="CP002345">
    <property type="protein sequence ID" value="ADQ81059.1"/>
    <property type="molecule type" value="Genomic_DNA"/>
</dbReference>
<dbReference type="Proteomes" id="UP000008718">
    <property type="component" value="Chromosome"/>
</dbReference>
<reference key="1">
    <citation type="submission" date="2010-11" db="EMBL/GenBank/DDBJ databases">
        <title>The complete genome of Paludibacter propionicigenes DSM 17365.</title>
        <authorList>
            <consortium name="US DOE Joint Genome Institute (JGI-PGF)"/>
            <person name="Lucas S."/>
            <person name="Copeland A."/>
            <person name="Lapidus A."/>
            <person name="Bruce D."/>
            <person name="Goodwin L."/>
            <person name="Pitluck S."/>
            <person name="Kyrpides N."/>
            <person name="Mavromatis K."/>
            <person name="Ivanova N."/>
            <person name="Munk A.C."/>
            <person name="Brettin T."/>
            <person name="Detter J.C."/>
            <person name="Han C."/>
            <person name="Tapia R."/>
            <person name="Land M."/>
            <person name="Hauser L."/>
            <person name="Markowitz V."/>
            <person name="Cheng J.-F."/>
            <person name="Hugenholtz P."/>
            <person name="Woyke T."/>
            <person name="Wu D."/>
            <person name="Gronow S."/>
            <person name="Wellnitz S."/>
            <person name="Brambilla E."/>
            <person name="Klenk H.-P."/>
            <person name="Eisen J.A."/>
        </authorList>
    </citation>
    <scope>NUCLEOTIDE SEQUENCE</scope>
    <source>
        <strain>WB4</strain>
    </source>
</reference>
<keyword evidence="3 5" id="KW-1133">Transmembrane helix</keyword>
<comment type="subcellular location">
    <subcellularLocation>
        <location evidence="1">Membrane</location>
        <topology evidence="1">Multi-pass membrane protein</topology>
    </subcellularLocation>
</comment>
<dbReference type="eggNOG" id="COG4270">
    <property type="taxonomic scope" value="Bacteria"/>
</dbReference>
<evidence type="ECO:0000256" key="1">
    <source>
        <dbReference type="ARBA" id="ARBA00004141"/>
    </source>
</evidence>
<reference evidence="6 7" key="2">
    <citation type="journal article" date="2011" name="Stand. Genomic Sci.">
        <title>Complete genome sequence of Paludibacter propionicigenes type strain (WB4).</title>
        <authorList>
            <person name="Gronow S."/>
            <person name="Munk C."/>
            <person name="Lapidus A."/>
            <person name="Nolan M."/>
            <person name="Lucas S."/>
            <person name="Hammon N."/>
            <person name="Deshpande S."/>
            <person name="Cheng J.F."/>
            <person name="Tapia R."/>
            <person name="Han C."/>
            <person name="Goodwin L."/>
            <person name="Pitluck S."/>
            <person name="Liolios K."/>
            <person name="Ivanova N."/>
            <person name="Mavromatis K."/>
            <person name="Mikhailova N."/>
            <person name="Pati A."/>
            <person name="Chen A."/>
            <person name="Palaniappan K."/>
            <person name="Land M."/>
            <person name="Hauser L."/>
            <person name="Chang Y.J."/>
            <person name="Jeffries C.D."/>
            <person name="Brambilla E."/>
            <person name="Rohde M."/>
            <person name="Goker M."/>
            <person name="Detter J.C."/>
            <person name="Woyke T."/>
            <person name="Bristow J."/>
            <person name="Eisen J.A."/>
            <person name="Markowitz V."/>
            <person name="Hugenholtz P."/>
            <person name="Kyrpides N.C."/>
            <person name="Klenk H.P."/>
        </authorList>
    </citation>
    <scope>NUCLEOTIDE SEQUENCE [LARGE SCALE GENOMIC DNA]</scope>
    <source>
        <strain evidence="7">DSM 17365 / JCM 13257 / WB4</strain>
    </source>
</reference>
<protein>
    <submittedName>
        <fullName evidence="6">DoxX family protein</fullName>
    </submittedName>
</protein>
<keyword evidence="4 5" id="KW-0472">Membrane</keyword>
<evidence type="ECO:0000313" key="6">
    <source>
        <dbReference type="EMBL" id="ADQ81059.1"/>
    </source>
</evidence>
<evidence type="ECO:0000256" key="5">
    <source>
        <dbReference type="SAM" id="Phobius"/>
    </source>
</evidence>
<dbReference type="OrthoDB" id="1122300at2"/>
<dbReference type="HOGENOM" id="CLU_160665_0_0_10"/>
<dbReference type="STRING" id="694427.Palpr_2930"/>
<keyword evidence="7" id="KW-1185">Reference proteome</keyword>
<evidence type="ECO:0000256" key="2">
    <source>
        <dbReference type="ARBA" id="ARBA00022692"/>
    </source>
</evidence>
<evidence type="ECO:0000313" key="7">
    <source>
        <dbReference type="Proteomes" id="UP000008718"/>
    </source>
</evidence>